<evidence type="ECO:0000256" key="1">
    <source>
        <dbReference type="SAM" id="MobiDB-lite"/>
    </source>
</evidence>
<dbReference type="RefSeq" id="WP_280763767.1">
    <property type="nucleotide sequence ID" value="NZ_JARXVC010000023.1"/>
</dbReference>
<keyword evidence="3" id="KW-1185">Reference proteome</keyword>
<name>A0ABT6MJR3_9NOCA</name>
<dbReference type="EMBL" id="JARXVC010000023">
    <property type="protein sequence ID" value="MDH6284552.1"/>
    <property type="molecule type" value="Genomic_DNA"/>
</dbReference>
<comment type="caution">
    <text evidence="2">The sequence shown here is derived from an EMBL/GenBank/DDBJ whole genome shotgun (WGS) entry which is preliminary data.</text>
</comment>
<accession>A0ABT6MJR3</accession>
<evidence type="ECO:0000313" key="2">
    <source>
        <dbReference type="EMBL" id="MDH6284552.1"/>
    </source>
</evidence>
<reference evidence="2 3" key="1">
    <citation type="submission" date="2023-04" db="EMBL/GenBank/DDBJ databases">
        <title>Forest soil microbial communities from Buena Vista Peninsula, Colon Province, Panama.</title>
        <authorList>
            <person name="Bouskill N."/>
        </authorList>
    </citation>
    <scope>NUCLEOTIDE SEQUENCE [LARGE SCALE GENOMIC DNA]</scope>
    <source>
        <strain evidence="2 3">CFH S0262</strain>
    </source>
</reference>
<evidence type="ECO:0000313" key="3">
    <source>
        <dbReference type="Proteomes" id="UP001160334"/>
    </source>
</evidence>
<sequence length="129" mass="14761">MREFFHWWARKTIYALLETFDELSEMGHRDLLADAVSVINGVSESSSVDIDKIHGELKRRTRAVRRIPHDPYLAAGAAFDFAELQPATKVAYAEMWRLSTSALRRGSRRSLRRLTGHRNGGPRGPRRIT</sequence>
<dbReference type="Proteomes" id="UP001160334">
    <property type="component" value="Unassembled WGS sequence"/>
</dbReference>
<feature type="compositionally biased region" description="Basic residues" evidence="1">
    <location>
        <begin position="107"/>
        <end position="116"/>
    </location>
</feature>
<proteinExistence type="predicted"/>
<feature type="region of interest" description="Disordered" evidence="1">
    <location>
        <begin position="107"/>
        <end position="129"/>
    </location>
</feature>
<gene>
    <name evidence="2" type="ORF">M2280_005812</name>
</gene>
<protein>
    <submittedName>
        <fullName evidence="2">Uncharacterized protein</fullName>
    </submittedName>
</protein>
<organism evidence="2 3">
    <name type="scientific">Prescottella agglutinans</name>
    <dbReference type="NCBI Taxonomy" id="1644129"/>
    <lineage>
        <taxon>Bacteria</taxon>
        <taxon>Bacillati</taxon>
        <taxon>Actinomycetota</taxon>
        <taxon>Actinomycetes</taxon>
        <taxon>Mycobacteriales</taxon>
        <taxon>Nocardiaceae</taxon>
        <taxon>Prescottella</taxon>
    </lineage>
</organism>